<evidence type="ECO:0000259" key="3">
    <source>
        <dbReference type="PROSITE" id="PS51192"/>
    </source>
</evidence>
<keyword evidence="2" id="KW-0067">ATP-binding</keyword>
<dbReference type="Gene3D" id="3.40.50.300">
    <property type="entry name" value="P-loop containing nucleotide triphosphate hydrolases"/>
    <property type="match status" value="2"/>
</dbReference>
<evidence type="ECO:0000313" key="5">
    <source>
        <dbReference type="EMBL" id="QGM48062.1"/>
    </source>
</evidence>
<dbReference type="PROSITE" id="PS51192">
    <property type="entry name" value="HELICASE_ATP_BIND_1"/>
    <property type="match status" value="1"/>
</dbReference>
<dbReference type="GO" id="GO:0004386">
    <property type="term" value="F:helicase activity"/>
    <property type="evidence" value="ECO:0007669"/>
    <property type="project" value="UniProtKB-KW"/>
</dbReference>
<dbReference type="GO" id="GO:0016887">
    <property type="term" value="F:ATP hydrolysis activity"/>
    <property type="evidence" value="ECO:0007669"/>
    <property type="project" value="TreeGrafter"/>
</dbReference>
<keyword evidence="1" id="KW-0547">Nucleotide-binding</keyword>
<dbReference type="Pfam" id="PF00271">
    <property type="entry name" value="Helicase_C"/>
    <property type="match status" value="1"/>
</dbReference>
<dbReference type="SMART" id="SM00487">
    <property type="entry name" value="DEXDc"/>
    <property type="match status" value="1"/>
</dbReference>
<dbReference type="PROSITE" id="PS51194">
    <property type="entry name" value="HELICASE_CTER"/>
    <property type="match status" value="1"/>
</dbReference>
<dbReference type="OrthoDB" id="9815222at2"/>
<keyword evidence="6" id="KW-1185">Reference proteome</keyword>
<protein>
    <submittedName>
        <fullName evidence="5">DEAD/DEAH box helicase</fullName>
    </submittedName>
</protein>
<reference evidence="5 6" key="1">
    <citation type="submission" date="2019-11" db="EMBL/GenBank/DDBJ databases">
        <title>The genome sequence of Methylocystis heyeri.</title>
        <authorList>
            <person name="Oshkin I.Y."/>
            <person name="Miroshnikov K."/>
            <person name="Dedysh S.N."/>
        </authorList>
    </citation>
    <scope>NUCLEOTIDE SEQUENCE [LARGE SCALE GENOMIC DNA]</scope>
    <source>
        <strain evidence="5 6">H2</strain>
    </source>
</reference>
<dbReference type="InterPro" id="IPR052511">
    <property type="entry name" value="ATP-dep_Helicase"/>
</dbReference>
<dbReference type="PANTHER" id="PTHR47962:SF5">
    <property type="entry name" value="ATP-DEPENDENT HELICASE LHR-RELATED"/>
    <property type="match status" value="1"/>
</dbReference>
<evidence type="ECO:0000259" key="4">
    <source>
        <dbReference type="PROSITE" id="PS51194"/>
    </source>
</evidence>
<name>A0A6B8KK23_9HYPH</name>
<dbReference type="SUPFAM" id="SSF52540">
    <property type="entry name" value="P-loop containing nucleoside triphosphate hydrolases"/>
    <property type="match status" value="2"/>
</dbReference>
<gene>
    <name evidence="5" type="ORF">H2LOC_012375</name>
</gene>
<sequence>MQAVELLAEPIRRWMFDQNWSHLREVQEKAIPKILAGGDVVISARTAAGKTEAAMLPLLTRLLARRAEAVDGFGVVYVSPLKALINDQYRRLESLCRTCEVAVHRWHGDVSAGDKKRARDRPSGILLITPESLEATLVRRGHEVVPLFGLVEAFIIDELHAFIGTERGIQLQSILSRLEIATGKQRIDRVGLSATLGDMRLAAAALRPGEASSVEIVEGRDAGSALKVQIRGYEIPQQEAQTALFVGSNAADDVEETPSLAPKPVVDDLLRLLRGRVNLLFAGSRANVEIYADALRAESERLGFPNEFFPHHGSLSKPEREAVETRLRDDPRPTTAVATTTLELGIDIGDVETVAQIGPGTSVASLRQRLGRSGRRPGKPAILRIFVLEDEAPRGGHPLDRLRLGLIQSIAMIEALRTGWCEPPAPQGLHLSTLIHQILALILQTGGISASATYRLLCERGAFRTVDKALFADLLRALAAPERRLIEQSPDKLLMIGAGGERLTESHEFYTVFVTEQDFRVVHDGRSLGVYPASSPLTPGQSLIFGGRRWRILEIDVPAKVILVKPNPSGRPPKFGSEWTGLHDHIVSLMYELLLSDKVPHYLDAEAKRLLSEARDAAREFSLDTRSIVQVGEGSLLLPWVGTKKLCSLALALNAREVDASTLGHAIELPKINVDAARVLLERAAQEDAPAARVLAARVAKPARAKFDAYLPPDLMQLVTVVERLDIPSIPITASALVSKRPSSRLIT</sequence>
<dbReference type="InterPro" id="IPR014001">
    <property type="entry name" value="Helicase_ATP-bd"/>
</dbReference>
<dbReference type="AlphaFoldDB" id="A0A6B8KK23"/>
<proteinExistence type="predicted"/>
<dbReference type="Pfam" id="PF00270">
    <property type="entry name" value="DEAD"/>
    <property type="match status" value="1"/>
</dbReference>
<dbReference type="PANTHER" id="PTHR47962">
    <property type="entry name" value="ATP-DEPENDENT HELICASE LHR-RELATED-RELATED"/>
    <property type="match status" value="1"/>
</dbReference>
<accession>A0A6B8KK23</accession>
<evidence type="ECO:0000313" key="6">
    <source>
        <dbReference type="Proteomes" id="UP000309061"/>
    </source>
</evidence>
<dbReference type="KEGG" id="mhey:H2LOC_012375"/>
<dbReference type="EMBL" id="CP046052">
    <property type="protein sequence ID" value="QGM48062.1"/>
    <property type="molecule type" value="Genomic_DNA"/>
</dbReference>
<keyword evidence="5" id="KW-0378">Hydrolase</keyword>
<dbReference type="Proteomes" id="UP000309061">
    <property type="component" value="Chromosome"/>
</dbReference>
<evidence type="ECO:0000256" key="2">
    <source>
        <dbReference type="ARBA" id="ARBA00022840"/>
    </source>
</evidence>
<feature type="domain" description="Helicase C-terminal" evidence="4">
    <location>
        <begin position="265"/>
        <end position="417"/>
    </location>
</feature>
<feature type="domain" description="Helicase ATP-binding" evidence="3">
    <location>
        <begin position="31"/>
        <end position="214"/>
    </location>
</feature>
<evidence type="ECO:0000256" key="1">
    <source>
        <dbReference type="ARBA" id="ARBA00022741"/>
    </source>
</evidence>
<dbReference type="GO" id="GO:0005524">
    <property type="term" value="F:ATP binding"/>
    <property type="evidence" value="ECO:0007669"/>
    <property type="project" value="UniProtKB-KW"/>
</dbReference>
<dbReference type="InterPro" id="IPR001650">
    <property type="entry name" value="Helicase_C-like"/>
</dbReference>
<keyword evidence="5" id="KW-0347">Helicase</keyword>
<dbReference type="InterPro" id="IPR027417">
    <property type="entry name" value="P-loop_NTPase"/>
</dbReference>
<dbReference type="GO" id="GO:0003677">
    <property type="term" value="F:DNA binding"/>
    <property type="evidence" value="ECO:0007669"/>
    <property type="project" value="TreeGrafter"/>
</dbReference>
<organism evidence="5 6">
    <name type="scientific">Methylocystis heyeri</name>
    <dbReference type="NCBI Taxonomy" id="391905"/>
    <lineage>
        <taxon>Bacteria</taxon>
        <taxon>Pseudomonadati</taxon>
        <taxon>Pseudomonadota</taxon>
        <taxon>Alphaproteobacteria</taxon>
        <taxon>Hyphomicrobiales</taxon>
        <taxon>Methylocystaceae</taxon>
        <taxon>Methylocystis</taxon>
    </lineage>
</organism>
<dbReference type="InterPro" id="IPR011545">
    <property type="entry name" value="DEAD/DEAH_box_helicase_dom"/>
</dbReference>
<dbReference type="SMART" id="SM00490">
    <property type="entry name" value="HELICc"/>
    <property type="match status" value="1"/>
</dbReference>